<proteinExistence type="predicted"/>
<name>A0A1A6A9F9_9TREE</name>
<reference evidence="2" key="1">
    <citation type="submission" date="2013-07" db="EMBL/GenBank/DDBJ databases">
        <title>The Genome Sequence of Cryptococcus dejecticola CBS10117.</title>
        <authorList>
            <consortium name="The Broad Institute Genome Sequencing Platform"/>
            <person name="Cuomo C."/>
            <person name="Litvintseva A."/>
            <person name="Chen Y."/>
            <person name="Heitman J."/>
            <person name="Sun S."/>
            <person name="Springer D."/>
            <person name="Dromer F."/>
            <person name="Young S.K."/>
            <person name="Zeng Q."/>
            <person name="Gargeya S."/>
            <person name="Fitzgerald M."/>
            <person name="Abouelleil A."/>
            <person name="Alvarado L."/>
            <person name="Berlin A.M."/>
            <person name="Chapman S.B."/>
            <person name="Dewar J."/>
            <person name="Goldberg J."/>
            <person name="Griggs A."/>
            <person name="Gujja S."/>
            <person name="Hansen M."/>
            <person name="Howarth C."/>
            <person name="Imamovic A."/>
            <person name="Larimer J."/>
            <person name="McCowan C."/>
            <person name="Murphy C."/>
            <person name="Pearson M."/>
            <person name="Priest M."/>
            <person name="Roberts A."/>
            <person name="Saif S."/>
            <person name="Shea T."/>
            <person name="Sykes S."/>
            <person name="Wortman J."/>
            <person name="Nusbaum C."/>
            <person name="Birren B."/>
        </authorList>
    </citation>
    <scope>NUCLEOTIDE SEQUENCE [LARGE SCALE GENOMIC DNA]</scope>
    <source>
        <strain evidence="2">CBS 10117</strain>
    </source>
</reference>
<reference evidence="3" key="2">
    <citation type="submission" date="2013-07" db="EMBL/GenBank/DDBJ databases">
        <authorList>
            <consortium name="The Broad Institute Genome Sequencing Platform"/>
            <person name="Cuomo C."/>
            <person name="Litvintseva A."/>
            <person name="Chen Y."/>
            <person name="Heitman J."/>
            <person name="Sun S."/>
            <person name="Springer D."/>
            <person name="Dromer F."/>
            <person name="Young S.K."/>
            <person name="Zeng Q."/>
            <person name="Gargeya S."/>
            <person name="Fitzgerald M."/>
            <person name="Abouelleil A."/>
            <person name="Alvarado L."/>
            <person name="Berlin A.M."/>
            <person name="Chapman S.B."/>
            <person name="Dewar J."/>
            <person name="Goldberg J."/>
            <person name="Griggs A."/>
            <person name="Gujja S."/>
            <person name="Hansen M."/>
            <person name="Howarth C."/>
            <person name="Imamovic A."/>
            <person name="Larimer J."/>
            <person name="McCowan C."/>
            <person name="Murphy C."/>
            <person name="Pearson M."/>
            <person name="Priest M."/>
            <person name="Roberts A."/>
            <person name="Saif S."/>
            <person name="Shea T."/>
            <person name="Sykes S."/>
            <person name="Wortman J."/>
            <person name="Nusbaum C."/>
            <person name="Birren B."/>
        </authorList>
    </citation>
    <scope>NUCLEOTIDE SEQUENCE</scope>
    <source>
        <strain evidence="3">CBS 10117</strain>
    </source>
</reference>
<keyword evidence="4" id="KW-1185">Reference proteome</keyword>
<protein>
    <submittedName>
        <fullName evidence="2">Uncharacterized protein</fullName>
    </submittedName>
</protein>
<dbReference type="EMBL" id="CP144532">
    <property type="protein sequence ID" value="WWC60127.1"/>
    <property type="molecule type" value="Genomic_DNA"/>
</dbReference>
<evidence type="ECO:0000313" key="3">
    <source>
        <dbReference type="EMBL" id="WWC60127.1"/>
    </source>
</evidence>
<dbReference type="AlphaFoldDB" id="A0A1A6A9F9"/>
<evidence type="ECO:0000313" key="4">
    <source>
        <dbReference type="Proteomes" id="UP000078595"/>
    </source>
</evidence>
<evidence type="ECO:0000313" key="2">
    <source>
        <dbReference type="EMBL" id="OBR86695.1"/>
    </source>
</evidence>
<reference evidence="3" key="3">
    <citation type="submission" date="2024-02" db="EMBL/GenBank/DDBJ databases">
        <title>Comparative genomics of Cryptococcus and Kwoniella reveals pathogenesis evolution and contrasting modes of karyotype evolution via chromosome fusion or intercentromeric recombination.</title>
        <authorList>
            <person name="Coelho M.A."/>
            <person name="David-Palma M."/>
            <person name="Shea T."/>
            <person name="Bowers K."/>
            <person name="McGinley-Smith S."/>
            <person name="Mohammad A.W."/>
            <person name="Gnirke A."/>
            <person name="Yurkov A.M."/>
            <person name="Nowrousian M."/>
            <person name="Sun S."/>
            <person name="Cuomo C.A."/>
            <person name="Heitman J."/>
        </authorList>
    </citation>
    <scope>NUCLEOTIDE SEQUENCE</scope>
    <source>
        <strain evidence="3">CBS 10117</strain>
    </source>
</reference>
<dbReference type="RefSeq" id="XP_018264537.1">
    <property type="nucleotide sequence ID" value="XM_018406043.1"/>
</dbReference>
<dbReference type="GeneID" id="28966406"/>
<accession>A0A1A6A9F9</accession>
<organism evidence="2">
    <name type="scientific">Kwoniella dejecticola CBS 10117</name>
    <dbReference type="NCBI Taxonomy" id="1296121"/>
    <lineage>
        <taxon>Eukaryota</taxon>
        <taxon>Fungi</taxon>
        <taxon>Dikarya</taxon>
        <taxon>Basidiomycota</taxon>
        <taxon>Agaricomycotina</taxon>
        <taxon>Tremellomycetes</taxon>
        <taxon>Tremellales</taxon>
        <taxon>Cryptococcaceae</taxon>
        <taxon>Kwoniella</taxon>
    </lineage>
</organism>
<dbReference type="KEGG" id="kdj:28966406"/>
<feature type="region of interest" description="Disordered" evidence="1">
    <location>
        <begin position="1"/>
        <end position="25"/>
    </location>
</feature>
<feature type="compositionally biased region" description="Polar residues" evidence="1">
    <location>
        <begin position="1"/>
        <end position="19"/>
    </location>
</feature>
<sequence>MSTYTTTEASSGSVQSETNGRWEPIEASSLIPVSDLKGLRAGSDFAWFRHELRRGEDIDTIRKKGLKSAFERAGSSKTSESALLAWHAKFDEDPRMIPFTPQYNSETSSYCPDLDRT</sequence>
<dbReference type="VEuPathDB" id="FungiDB:I303_02707"/>
<dbReference type="Proteomes" id="UP000078595">
    <property type="component" value="Chromosome 3"/>
</dbReference>
<dbReference type="EMBL" id="KI894029">
    <property type="protein sequence ID" value="OBR86695.1"/>
    <property type="molecule type" value="Genomic_DNA"/>
</dbReference>
<gene>
    <name evidence="2" type="ORF">I303_02707</name>
    <name evidence="3" type="ORF">I303_102691</name>
</gene>
<evidence type="ECO:0000256" key="1">
    <source>
        <dbReference type="SAM" id="MobiDB-lite"/>
    </source>
</evidence>